<dbReference type="AlphaFoldDB" id="A0A7T8JZJ0"/>
<sequence length="51" mass="5367">MCRFCLFNPSAFYVNGVLDPGADGGAGLGHQGPVQLLACLIMELIRAAFVL</sequence>
<evidence type="ECO:0000313" key="1">
    <source>
        <dbReference type="EMBL" id="QQP40194.1"/>
    </source>
</evidence>
<name>A0A7T8JZJ0_CALRO</name>
<reference evidence="2" key="1">
    <citation type="submission" date="2021-01" db="EMBL/GenBank/DDBJ databases">
        <title>Caligus Genome Assembly.</title>
        <authorList>
            <person name="Gallardo-Escarate C."/>
        </authorList>
    </citation>
    <scope>NUCLEOTIDE SEQUENCE [LARGE SCALE GENOMIC DNA]</scope>
</reference>
<evidence type="ECO:0000313" key="2">
    <source>
        <dbReference type="Proteomes" id="UP000595437"/>
    </source>
</evidence>
<proteinExistence type="predicted"/>
<keyword evidence="2" id="KW-1185">Reference proteome</keyword>
<gene>
    <name evidence="1" type="ORF">FKW44_014168</name>
</gene>
<dbReference type="Proteomes" id="UP000595437">
    <property type="component" value="Chromosome 9"/>
</dbReference>
<dbReference type="EMBL" id="CP045898">
    <property type="protein sequence ID" value="QQP40194.1"/>
    <property type="molecule type" value="Genomic_DNA"/>
</dbReference>
<accession>A0A7T8JZJ0</accession>
<protein>
    <submittedName>
        <fullName evidence="1">Uncharacterized protein</fullName>
    </submittedName>
</protein>
<organism evidence="1 2">
    <name type="scientific">Caligus rogercresseyi</name>
    <name type="common">Sea louse</name>
    <dbReference type="NCBI Taxonomy" id="217165"/>
    <lineage>
        <taxon>Eukaryota</taxon>
        <taxon>Metazoa</taxon>
        <taxon>Ecdysozoa</taxon>
        <taxon>Arthropoda</taxon>
        <taxon>Crustacea</taxon>
        <taxon>Multicrustacea</taxon>
        <taxon>Hexanauplia</taxon>
        <taxon>Copepoda</taxon>
        <taxon>Siphonostomatoida</taxon>
        <taxon>Caligidae</taxon>
        <taxon>Caligus</taxon>
    </lineage>
</organism>